<keyword evidence="4" id="KW-1185">Reference proteome</keyword>
<reference evidence="3 4" key="1">
    <citation type="submission" date="2014-03" db="EMBL/GenBank/DDBJ databases">
        <title>Draft genome of the hookworm Oesophagostomum dentatum.</title>
        <authorList>
            <person name="Mitreva M."/>
        </authorList>
    </citation>
    <scope>NUCLEOTIDE SEQUENCE [LARGE SCALE GENOMIC DNA]</scope>
    <source>
        <strain evidence="3 4">OD-Hann</strain>
    </source>
</reference>
<gene>
    <name evidence="3" type="ORF">OESDEN_18408</name>
</gene>
<dbReference type="PANTHER" id="PTHR46706">
    <property type="entry name" value="PROTEIN QUA-1-RELATED"/>
    <property type="match status" value="1"/>
</dbReference>
<dbReference type="InterPro" id="IPR052140">
    <property type="entry name" value="Dev_Signal_Hedgehog-like"/>
</dbReference>
<feature type="region of interest" description="Disordered" evidence="2">
    <location>
        <begin position="73"/>
        <end position="92"/>
    </location>
</feature>
<evidence type="ECO:0000256" key="1">
    <source>
        <dbReference type="ARBA" id="ARBA00022473"/>
    </source>
</evidence>
<dbReference type="PANTHER" id="PTHR46706:SF12">
    <property type="entry name" value="PROTEIN QUA-1-RELATED"/>
    <property type="match status" value="1"/>
</dbReference>
<dbReference type="Proteomes" id="UP000053660">
    <property type="component" value="Unassembled WGS sequence"/>
</dbReference>
<dbReference type="AlphaFoldDB" id="A0A0B1S9C7"/>
<evidence type="ECO:0000256" key="2">
    <source>
        <dbReference type="SAM" id="MobiDB-lite"/>
    </source>
</evidence>
<organism evidence="3 4">
    <name type="scientific">Oesophagostomum dentatum</name>
    <name type="common">Nodular worm</name>
    <dbReference type="NCBI Taxonomy" id="61180"/>
    <lineage>
        <taxon>Eukaryota</taxon>
        <taxon>Metazoa</taxon>
        <taxon>Ecdysozoa</taxon>
        <taxon>Nematoda</taxon>
        <taxon>Chromadorea</taxon>
        <taxon>Rhabditida</taxon>
        <taxon>Rhabditina</taxon>
        <taxon>Rhabditomorpha</taxon>
        <taxon>Strongyloidea</taxon>
        <taxon>Strongylidae</taxon>
        <taxon>Oesophagostomum</taxon>
    </lineage>
</organism>
<evidence type="ECO:0000313" key="4">
    <source>
        <dbReference type="Proteomes" id="UP000053660"/>
    </source>
</evidence>
<accession>A0A0B1S9C7</accession>
<name>A0A0B1S9C7_OESDE</name>
<evidence type="ECO:0000313" key="3">
    <source>
        <dbReference type="EMBL" id="KHJ81903.1"/>
    </source>
</evidence>
<proteinExistence type="predicted"/>
<dbReference type="EMBL" id="KN584265">
    <property type="protein sequence ID" value="KHJ81903.1"/>
    <property type="molecule type" value="Genomic_DNA"/>
</dbReference>
<dbReference type="OrthoDB" id="5212at2759"/>
<keyword evidence="1" id="KW-0217">Developmental protein</keyword>
<sequence>MQCCTFEPLRLSTDRGVATVNRGQIVIGGEVSRNGTQYAFDYISNIAKTVSYDGSVSYEVNIRRFVCLPPVEPKKHMSGPPPAVHNTQEFRRAPPKKAFQPKLEVLLLL</sequence>
<protein>
    <submittedName>
        <fullName evidence="3">Uncharacterized protein</fullName>
    </submittedName>
</protein>